<feature type="transmembrane region" description="Helical" evidence="2">
    <location>
        <begin position="63"/>
        <end position="82"/>
    </location>
</feature>
<dbReference type="EMBL" id="MODZ01000005">
    <property type="protein sequence ID" value="OIJ36103.1"/>
    <property type="molecule type" value="Genomic_DNA"/>
</dbReference>
<keyword evidence="2" id="KW-0812">Transmembrane</keyword>
<feature type="compositionally biased region" description="Low complexity" evidence="1">
    <location>
        <begin position="101"/>
        <end position="110"/>
    </location>
</feature>
<gene>
    <name evidence="3" type="ORF">BK826_05305</name>
</gene>
<reference evidence="3 4" key="1">
    <citation type="submission" date="2016-10" db="EMBL/GenBank/DDBJ databases">
        <title>Draft genome sequence of strain LCT isolated from the Shenzhou X spacecraft of China.</title>
        <authorList>
            <person name="Huang B."/>
        </authorList>
    </citation>
    <scope>NUCLEOTIDE SEQUENCE [LARGE SCALE GENOMIC DNA]</scope>
    <source>
        <strain evidence="3 4">LCT-H5</strain>
    </source>
</reference>
<keyword evidence="2" id="KW-1133">Transmembrane helix</keyword>
<name>A0A1S2N1B2_9MICC</name>
<evidence type="ECO:0000313" key="4">
    <source>
        <dbReference type="Proteomes" id="UP000179540"/>
    </source>
</evidence>
<sequence length="110" mass="11451">MLEAVAARIPEETAMIPLAAESPLALSPGELIIGILALICAALFLVALVAVGRSRRIDPIGKLGYLVVMLAFPLVGPLWTLWTVRGKAKAGAAARDDAARNDAAGPRPRA</sequence>
<evidence type="ECO:0000313" key="3">
    <source>
        <dbReference type="EMBL" id="OIJ36103.1"/>
    </source>
</evidence>
<dbReference type="Proteomes" id="UP000179540">
    <property type="component" value="Unassembled WGS sequence"/>
</dbReference>
<evidence type="ECO:0008006" key="5">
    <source>
        <dbReference type="Google" id="ProtNLM"/>
    </source>
</evidence>
<dbReference type="AlphaFoldDB" id="A0A1S2N1B2"/>
<comment type="caution">
    <text evidence="3">The sequence shown here is derived from an EMBL/GenBank/DDBJ whole genome shotgun (WGS) entry which is preliminary data.</text>
</comment>
<organism evidence="3 4">
    <name type="scientific">Rothia kristinae</name>
    <dbReference type="NCBI Taxonomy" id="37923"/>
    <lineage>
        <taxon>Bacteria</taxon>
        <taxon>Bacillati</taxon>
        <taxon>Actinomycetota</taxon>
        <taxon>Actinomycetes</taxon>
        <taxon>Micrococcales</taxon>
        <taxon>Micrococcaceae</taxon>
        <taxon>Rothia</taxon>
    </lineage>
</organism>
<evidence type="ECO:0000256" key="1">
    <source>
        <dbReference type="SAM" id="MobiDB-lite"/>
    </source>
</evidence>
<feature type="transmembrane region" description="Helical" evidence="2">
    <location>
        <begin position="31"/>
        <end position="51"/>
    </location>
</feature>
<feature type="region of interest" description="Disordered" evidence="1">
    <location>
        <begin position="91"/>
        <end position="110"/>
    </location>
</feature>
<accession>A0A1S2N1B2</accession>
<dbReference type="RefSeq" id="WP_075514709.1">
    <property type="nucleotide sequence ID" value="NZ_MODZ01000005.1"/>
</dbReference>
<keyword evidence="2" id="KW-0472">Membrane</keyword>
<proteinExistence type="predicted"/>
<evidence type="ECO:0000256" key="2">
    <source>
        <dbReference type="SAM" id="Phobius"/>
    </source>
</evidence>
<protein>
    <recommendedName>
        <fullName evidence="5">Cardiolipin synthase N-terminal domain-containing protein</fullName>
    </recommendedName>
</protein>